<protein>
    <submittedName>
        <fullName evidence="2">Uncharacterized protein</fullName>
    </submittedName>
</protein>
<feature type="region of interest" description="Disordered" evidence="1">
    <location>
        <begin position="85"/>
        <end position="119"/>
    </location>
</feature>
<feature type="compositionally biased region" description="Basic and acidic residues" evidence="1">
    <location>
        <begin position="102"/>
        <end position="111"/>
    </location>
</feature>
<comment type="caution">
    <text evidence="2">The sequence shown here is derived from an EMBL/GenBank/DDBJ whole genome shotgun (WGS) entry which is preliminary data.</text>
</comment>
<accession>A0A9D7HLM2</accession>
<dbReference type="EMBL" id="JADJEV010000004">
    <property type="protein sequence ID" value="MBK6974287.1"/>
    <property type="molecule type" value="Genomic_DNA"/>
</dbReference>
<evidence type="ECO:0000256" key="1">
    <source>
        <dbReference type="SAM" id="MobiDB-lite"/>
    </source>
</evidence>
<sequence>MSDLGTMTFGCPKAGLNAAAREAAKAPSQGTYQFSYFKIISDSHHASYVVHFKSNYHGEPDLKYCVSIYCQQGWDPKTTKTTVSLIGDGPRSTGASAAGADHGADCGEHQTRAKRRLKR</sequence>
<proteinExistence type="predicted"/>
<organism evidence="2 3">
    <name type="scientific">Candidatus Methylophosphatis roskildensis</name>
    <dbReference type="NCBI Taxonomy" id="2899263"/>
    <lineage>
        <taxon>Bacteria</taxon>
        <taxon>Pseudomonadati</taxon>
        <taxon>Pseudomonadota</taxon>
        <taxon>Betaproteobacteria</taxon>
        <taxon>Nitrosomonadales</taxon>
        <taxon>Sterolibacteriaceae</taxon>
        <taxon>Candidatus Methylophosphatis</taxon>
    </lineage>
</organism>
<evidence type="ECO:0000313" key="2">
    <source>
        <dbReference type="EMBL" id="MBK6974287.1"/>
    </source>
</evidence>
<evidence type="ECO:0000313" key="3">
    <source>
        <dbReference type="Proteomes" id="UP000807785"/>
    </source>
</evidence>
<dbReference type="AlphaFoldDB" id="A0A9D7HLM2"/>
<reference evidence="3" key="1">
    <citation type="journal article" date="2021" name="Nat. Commun.">
        <title>Connecting structure to function with the recovery of over 1000 high-quality metagenome-assembled genomes from activated sludge using long-read sequencing.</title>
        <authorList>
            <person name="Singleton C.M."/>
            <person name="Petriglieri F."/>
            <person name="Kristensen J.M."/>
            <person name="Kirkegaard R.H."/>
            <person name="Michaelsen T.Y."/>
            <person name="Andersen M.H."/>
            <person name="Kondrotaite Z."/>
            <person name="Karst S.M."/>
            <person name="Dueholm M.S."/>
            <person name="Nielsen P.H."/>
            <person name="Albertsen M."/>
        </authorList>
    </citation>
    <scope>NUCLEOTIDE SEQUENCE [LARGE SCALE GENOMIC DNA]</scope>
</reference>
<gene>
    <name evidence="2" type="ORF">IPH26_15515</name>
</gene>
<dbReference type="Proteomes" id="UP000807785">
    <property type="component" value="Unassembled WGS sequence"/>
</dbReference>
<name>A0A9D7HLM2_9PROT</name>